<dbReference type="PANTHER" id="PTHR35528">
    <property type="entry name" value="BLL1675 PROTEIN"/>
    <property type="match status" value="1"/>
</dbReference>
<dbReference type="Proteomes" id="UP001596031">
    <property type="component" value="Unassembled WGS sequence"/>
</dbReference>
<comment type="caution">
    <text evidence="1">The sequence shown here is derived from an EMBL/GenBank/DDBJ whole genome shotgun (WGS) entry which is preliminary data.</text>
</comment>
<proteinExistence type="predicted"/>
<name>A0ABW0PMX2_9BURK</name>
<evidence type="ECO:0008006" key="3">
    <source>
        <dbReference type="Google" id="ProtNLM"/>
    </source>
</evidence>
<reference evidence="2" key="1">
    <citation type="journal article" date="2019" name="Int. J. Syst. Evol. Microbiol.">
        <title>The Global Catalogue of Microorganisms (GCM) 10K type strain sequencing project: providing services to taxonomists for standard genome sequencing and annotation.</title>
        <authorList>
            <consortium name="The Broad Institute Genomics Platform"/>
            <consortium name="The Broad Institute Genome Sequencing Center for Infectious Disease"/>
            <person name="Wu L."/>
            <person name="Ma J."/>
        </authorList>
    </citation>
    <scope>NUCLEOTIDE SEQUENCE [LARGE SCALE GENOMIC DNA]</scope>
    <source>
        <strain evidence="2">CCUG 38813</strain>
    </source>
</reference>
<dbReference type="EMBL" id="JBHSMS010000083">
    <property type="protein sequence ID" value="MFC5514010.1"/>
    <property type="molecule type" value="Genomic_DNA"/>
</dbReference>
<gene>
    <name evidence="1" type="ORF">ACFPOU_23175</name>
</gene>
<protein>
    <recommendedName>
        <fullName evidence="3">Transposase</fullName>
    </recommendedName>
</protein>
<dbReference type="RefSeq" id="WP_379727285.1">
    <property type="nucleotide sequence ID" value="NZ_JBHSMS010000083.1"/>
</dbReference>
<organism evidence="1 2">
    <name type="scientific">Massilia jejuensis</name>
    <dbReference type="NCBI Taxonomy" id="648894"/>
    <lineage>
        <taxon>Bacteria</taxon>
        <taxon>Pseudomonadati</taxon>
        <taxon>Pseudomonadota</taxon>
        <taxon>Betaproteobacteria</taxon>
        <taxon>Burkholderiales</taxon>
        <taxon>Oxalobacteraceae</taxon>
        <taxon>Telluria group</taxon>
        <taxon>Massilia</taxon>
    </lineage>
</organism>
<accession>A0ABW0PMX2</accession>
<dbReference type="PANTHER" id="PTHR35528:SF3">
    <property type="entry name" value="BLL1675 PROTEIN"/>
    <property type="match status" value="1"/>
</dbReference>
<evidence type="ECO:0000313" key="1">
    <source>
        <dbReference type="EMBL" id="MFC5514010.1"/>
    </source>
</evidence>
<sequence>MNIVQHKGLNNRAELLHQPTRQRERQMRRYKSLRHAQRFLSAHGPINNVFRCQRNRLSAQQY</sequence>
<dbReference type="InterPro" id="IPR052183">
    <property type="entry name" value="IS_Transposase"/>
</dbReference>
<keyword evidence="2" id="KW-1185">Reference proteome</keyword>
<evidence type="ECO:0000313" key="2">
    <source>
        <dbReference type="Proteomes" id="UP001596031"/>
    </source>
</evidence>